<dbReference type="Proteomes" id="UP000076400">
    <property type="component" value="Unassembled WGS sequence"/>
</dbReference>
<dbReference type="OrthoDB" id="7300512at2"/>
<sequence length="248" mass="27012">MLPVSAKTPVRFQVLAEAVARGERELEALRAVASGMEEKADAAENPAAGPSGGAADRKRFQRMLEEGEAELAALKTRKEAEPEEPVYLIAAADAFQRAAFPAAMTEHGCRFPAGGEVVRALRRAVEFCVEPQQQPDLTEILDEAEALPEERWPAALEVQIGDMTAQLRGHFPELDALLAARERYTRTAPIVAAQLFLRGWEGLAIRYEARAGRVTTACLSALPPEHVAAIGRKALELMHQIPEQTAKN</sequence>
<dbReference type="STRING" id="580166.AUP43_03370"/>
<feature type="coiled-coil region" evidence="1">
    <location>
        <begin position="19"/>
        <end position="77"/>
    </location>
</feature>
<proteinExistence type="predicted"/>
<name>A0A154VP23_9PROT</name>
<comment type="caution">
    <text evidence="2">The sequence shown here is derived from an EMBL/GenBank/DDBJ whole genome shotgun (WGS) entry which is preliminary data.</text>
</comment>
<evidence type="ECO:0000256" key="1">
    <source>
        <dbReference type="SAM" id="Coils"/>
    </source>
</evidence>
<gene>
    <name evidence="2" type="ORF">AUP43_03370</name>
</gene>
<accession>A0A154VP23</accession>
<reference evidence="2 3" key="1">
    <citation type="submission" date="2015-12" db="EMBL/GenBank/DDBJ databases">
        <title>Genome sequence of Oceanibaculum pacificum MCCC 1A02656.</title>
        <authorList>
            <person name="Lu L."/>
            <person name="Lai Q."/>
            <person name="Shao Z."/>
            <person name="Qian P."/>
        </authorList>
    </citation>
    <scope>NUCLEOTIDE SEQUENCE [LARGE SCALE GENOMIC DNA]</scope>
    <source>
        <strain evidence="2 3">MCCC 1A02656</strain>
    </source>
</reference>
<keyword evidence="1" id="KW-0175">Coiled coil</keyword>
<dbReference type="RefSeq" id="WP_067559272.1">
    <property type="nucleotide sequence ID" value="NZ_LPXN01000149.1"/>
</dbReference>
<organism evidence="2 3">
    <name type="scientific">Oceanibaculum pacificum</name>
    <dbReference type="NCBI Taxonomy" id="580166"/>
    <lineage>
        <taxon>Bacteria</taxon>
        <taxon>Pseudomonadati</taxon>
        <taxon>Pseudomonadota</taxon>
        <taxon>Alphaproteobacteria</taxon>
        <taxon>Rhodospirillales</taxon>
        <taxon>Oceanibaculaceae</taxon>
        <taxon>Oceanibaculum</taxon>
    </lineage>
</organism>
<dbReference type="AlphaFoldDB" id="A0A154VP23"/>
<evidence type="ECO:0000313" key="3">
    <source>
        <dbReference type="Proteomes" id="UP000076400"/>
    </source>
</evidence>
<keyword evidence="3" id="KW-1185">Reference proteome</keyword>
<dbReference type="EMBL" id="LPXN01000149">
    <property type="protein sequence ID" value="KZD03072.1"/>
    <property type="molecule type" value="Genomic_DNA"/>
</dbReference>
<evidence type="ECO:0000313" key="2">
    <source>
        <dbReference type="EMBL" id="KZD03072.1"/>
    </source>
</evidence>
<protein>
    <submittedName>
        <fullName evidence="2">Uncharacterized protein</fullName>
    </submittedName>
</protein>